<dbReference type="EMBL" id="JBHUHY010000002">
    <property type="protein sequence ID" value="MFD2185364.1"/>
    <property type="molecule type" value="Genomic_DNA"/>
</dbReference>
<protein>
    <recommendedName>
        <fullName evidence="3">tRNA threonylcarbamoyladenosine biosynthesis protein TsaE</fullName>
    </recommendedName>
    <alternativeName>
        <fullName evidence="10">t(6)A37 threonylcarbamoyladenosine biosynthesis protein TsaE</fullName>
    </alternativeName>
</protein>
<keyword evidence="12" id="KW-1185">Reference proteome</keyword>
<organism evidence="11 12">
    <name type="scientific">Aquimarina celericrescens</name>
    <dbReference type="NCBI Taxonomy" id="1964542"/>
    <lineage>
        <taxon>Bacteria</taxon>
        <taxon>Pseudomonadati</taxon>
        <taxon>Bacteroidota</taxon>
        <taxon>Flavobacteriia</taxon>
        <taxon>Flavobacteriales</taxon>
        <taxon>Flavobacteriaceae</taxon>
        <taxon>Aquimarina</taxon>
    </lineage>
</organism>
<evidence type="ECO:0000256" key="1">
    <source>
        <dbReference type="ARBA" id="ARBA00004496"/>
    </source>
</evidence>
<keyword evidence="4" id="KW-0963">Cytoplasm</keyword>
<keyword evidence="9" id="KW-0460">Magnesium</keyword>
<sequence length="137" mass="15761">MSIEYTLTNLPEVAQYLISNVKSKILLFDAEMGVGKTTLIKEICKQLGVRDVISSPTFSLVNEYLGDQGVIYHFDFYRIKEEEEAYQIGFEEYLDSGAWIFIEWPEKVSNLLPADASIIKIDLSDNQKRILTYKHSK</sequence>
<evidence type="ECO:0000256" key="3">
    <source>
        <dbReference type="ARBA" id="ARBA00019010"/>
    </source>
</evidence>
<comment type="caution">
    <text evidence="11">The sequence shown here is derived from an EMBL/GenBank/DDBJ whole genome shotgun (WGS) entry which is preliminary data.</text>
</comment>
<dbReference type="SUPFAM" id="SSF52540">
    <property type="entry name" value="P-loop containing nucleoside triphosphate hydrolases"/>
    <property type="match status" value="1"/>
</dbReference>
<dbReference type="NCBIfam" id="TIGR00150">
    <property type="entry name" value="T6A_YjeE"/>
    <property type="match status" value="1"/>
</dbReference>
<evidence type="ECO:0000256" key="9">
    <source>
        <dbReference type="ARBA" id="ARBA00022842"/>
    </source>
</evidence>
<dbReference type="Pfam" id="PF02367">
    <property type="entry name" value="TsaE"/>
    <property type="match status" value="1"/>
</dbReference>
<evidence type="ECO:0000256" key="7">
    <source>
        <dbReference type="ARBA" id="ARBA00022741"/>
    </source>
</evidence>
<dbReference type="RefSeq" id="WP_378318327.1">
    <property type="nucleotide sequence ID" value="NZ_JBHUHY010000002.1"/>
</dbReference>
<dbReference type="InterPro" id="IPR027417">
    <property type="entry name" value="P-loop_NTPase"/>
</dbReference>
<evidence type="ECO:0000256" key="8">
    <source>
        <dbReference type="ARBA" id="ARBA00022840"/>
    </source>
</evidence>
<evidence type="ECO:0000313" key="11">
    <source>
        <dbReference type="EMBL" id="MFD2185364.1"/>
    </source>
</evidence>
<gene>
    <name evidence="11" type="primary">tsaE</name>
    <name evidence="11" type="ORF">ACFSJT_01055</name>
</gene>
<reference evidence="12" key="1">
    <citation type="journal article" date="2019" name="Int. J. Syst. Evol. Microbiol.">
        <title>The Global Catalogue of Microorganisms (GCM) 10K type strain sequencing project: providing services to taxonomists for standard genome sequencing and annotation.</title>
        <authorList>
            <consortium name="The Broad Institute Genomics Platform"/>
            <consortium name="The Broad Institute Genome Sequencing Center for Infectious Disease"/>
            <person name="Wu L."/>
            <person name="Ma J."/>
        </authorList>
    </citation>
    <scope>NUCLEOTIDE SEQUENCE [LARGE SCALE GENOMIC DNA]</scope>
    <source>
        <strain evidence="12">DT92</strain>
    </source>
</reference>
<accession>A0ABW5AR48</accession>
<evidence type="ECO:0000256" key="6">
    <source>
        <dbReference type="ARBA" id="ARBA00022723"/>
    </source>
</evidence>
<evidence type="ECO:0000313" key="12">
    <source>
        <dbReference type="Proteomes" id="UP001597344"/>
    </source>
</evidence>
<comment type="subcellular location">
    <subcellularLocation>
        <location evidence="1">Cytoplasm</location>
    </subcellularLocation>
</comment>
<keyword evidence="8" id="KW-0067">ATP-binding</keyword>
<proteinExistence type="inferred from homology"/>
<dbReference type="PANTHER" id="PTHR33540:SF2">
    <property type="entry name" value="TRNA THREONYLCARBAMOYLADENOSINE BIOSYNTHESIS PROTEIN TSAE"/>
    <property type="match status" value="1"/>
</dbReference>
<dbReference type="PANTHER" id="PTHR33540">
    <property type="entry name" value="TRNA THREONYLCARBAMOYLADENOSINE BIOSYNTHESIS PROTEIN TSAE"/>
    <property type="match status" value="1"/>
</dbReference>
<keyword evidence="6" id="KW-0479">Metal-binding</keyword>
<keyword evidence="7" id="KW-0547">Nucleotide-binding</keyword>
<evidence type="ECO:0000256" key="4">
    <source>
        <dbReference type="ARBA" id="ARBA00022490"/>
    </source>
</evidence>
<dbReference type="Gene3D" id="3.40.50.300">
    <property type="entry name" value="P-loop containing nucleotide triphosphate hydrolases"/>
    <property type="match status" value="1"/>
</dbReference>
<evidence type="ECO:0000256" key="2">
    <source>
        <dbReference type="ARBA" id="ARBA00007599"/>
    </source>
</evidence>
<evidence type="ECO:0000256" key="10">
    <source>
        <dbReference type="ARBA" id="ARBA00032441"/>
    </source>
</evidence>
<dbReference type="Proteomes" id="UP001597344">
    <property type="component" value="Unassembled WGS sequence"/>
</dbReference>
<evidence type="ECO:0000256" key="5">
    <source>
        <dbReference type="ARBA" id="ARBA00022694"/>
    </source>
</evidence>
<comment type="similarity">
    <text evidence="2">Belongs to the TsaE family.</text>
</comment>
<keyword evidence="5" id="KW-0819">tRNA processing</keyword>
<name>A0ABW5AR48_9FLAO</name>
<dbReference type="InterPro" id="IPR003442">
    <property type="entry name" value="T6A_TsaE"/>
</dbReference>